<name>A0A7W8HBX5_9FIRM</name>
<dbReference type="PANTHER" id="PTHR35807">
    <property type="entry name" value="TRANSCRIPTIONAL REGULATOR REDD-RELATED"/>
    <property type="match status" value="1"/>
</dbReference>
<protein>
    <submittedName>
        <fullName evidence="2">DNA-binding SARP family transcriptional activator</fullName>
    </submittedName>
</protein>
<dbReference type="SMART" id="SM01043">
    <property type="entry name" value="BTAD"/>
    <property type="match status" value="1"/>
</dbReference>
<comment type="caution">
    <text evidence="2">The sequence shown here is derived from an EMBL/GenBank/DDBJ whole genome shotgun (WGS) entry which is preliminary data.</text>
</comment>
<gene>
    <name evidence="2" type="ORF">HNP82_002006</name>
</gene>
<organism evidence="2 3">
    <name type="scientific">Catenibacillus scindens</name>
    <dbReference type="NCBI Taxonomy" id="673271"/>
    <lineage>
        <taxon>Bacteria</taxon>
        <taxon>Bacillati</taxon>
        <taxon>Bacillota</taxon>
        <taxon>Clostridia</taxon>
        <taxon>Lachnospirales</taxon>
        <taxon>Lachnospiraceae</taxon>
        <taxon>Catenibacillus</taxon>
    </lineage>
</organism>
<dbReference type="Proteomes" id="UP000543642">
    <property type="component" value="Unassembled WGS sequence"/>
</dbReference>
<evidence type="ECO:0000259" key="1">
    <source>
        <dbReference type="SMART" id="SM01043"/>
    </source>
</evidence>
<dbReference type="Gene3D" id="1.25.40.10">
    <property type="entry name" value="Tetratricopeptide repeat domain"/>
    <property type="match status" value="1"/>
</dbReference>
<reference evidence="2 3" key="1">
    <citation type="submission" date="2020-08" db="EMBL/GenBank/DDBJ databases">
        <title>Genomic Encyclopedia of Type Strains, Phase IV (KMG-IV): sequencing the most valuable type-strain genomes for metagenomic binning, comparative biology and taxonomic classification.</title>
        <authorList>
            <person name="Goeker M."/>
        </authorList>
    </citation>
    <scope>NUCLEOTIDE SEQUENCE [LARGE SCALE GENOMIC DNA]</scope>
    <source>
        <strain evidence="2 3">DSM 106146</strain>
    </source>
</reference>
<dbReference type="SUPFAM" id="SSF48452">
    <property type="entry name" value="TPR-like"/>
    <property type="match status" value="1"/>
</dbReference>
<dbReference type="InterPro" id="IPR011990">
    <property type="entry name" value="TPR-like_helical_dom_sf"/>
</dbReference>
<evidence type="ECO:0000313" key="2">
    <source>
        <dbReference type="EMBL" id="MBB5264867.1"/>
    </source>
</evidence>
<dbReference type="InterPro" id="IPR005158">
    <property type="entry name" value="BTAD"/>
</dbReference>
<dbReference type="InterPro" id="IPR036388">
    <property type="entry name" value="WH-like_DNA-bd_sf"/>
</dbReference>
<evidence type="ECO:0000313" key="3">
    <source>
        <dbReference type="Proteomes" id="UP000543642"/>
    </source>
</evidence>
<dbReference type="GO" id="GO:0003677">
    <property type="term" value="F:DNA binding"/>
    <property type="evidence" value="ECO:0007669"/>
    <property type="project" value="UniProtKB-KW"/>
</dbReference>
<dbReference type="Gene3D" id="1.10.10.10">
    <property type="entry name" value="Winged helix-like DNA-binding domain superfamily/Winged helix DNA-binding domain"/>
    <property type="match status" value="1"/>
</dbReference>
<dbReference type="AlphaFoldDB" id="A0A7W8HBX5"/>
<keyword evidence="2" id="KW-0238">DNA-binding</keyword>
<sequence>MSATTLHIKMFGEFSISNEYGRFSHINNKSLQITRLLAYLIANKDTEIHKDKLMELLWPDENATNPSGALRNLVYRARQILEEFFPSQEDASGSENAPVECILFSKNAYRWNPELDCEIDIFQFEDCIAQADQETDEKQQYALYQKAHDLYKGDFLNILTSDEWVVFRKVFYKNLYTKVTANMCRYLSSQKNYTAVIRLCEASSLVDPMDEQIHVEKIHAYLQMHAPSQAMAYYYSVADLFTQKFGIEPGTEMQKIYHEILIQLPNYHKNIHELENLLKEDKEEKRSFFCTFDVFKYIYQLSQRFVRRSPLKRYLVLFTLTDTSRPSEITNTLIDEMDVLYEVLSKNLRRNDVFTKAAPCQFALIIVLDDEAACQATLQRILRRYEKQRKSAQIQIQIDHSPIQ</sequence>
<dbReference type="SUPFAM" id="SSF46894">
    <property type="entry name" value="C-terminal effector domain of the bipartite response regulators"/>
    <property type="match status" value="1"/>
</dbReference>
<keyword evidence="3" id="KW-1185">Reference proteome</keyword>
<dbReference type="InterPro" id="IPR016032">
    <property type="entry name" value="Sig_transdc_resp-reg_C-effctor"/>
</dbReference>
<dbReference type="RefSeq" id="WP_183773874.1">
    <property type="nucleotide sequence ID" value="NZ_CAWVEG010000128.1"/>
</dbReference>
<dbReference type="Pfam" id="PF03704">
    <property type="entry name" value="BTAD"/>
    <property type="match status" value="1"/>
</dbReference>
<dbReference type="EMBL" id="JACHFW010000007">
    <property type="protein sequence ID" value="MBB5264867.1"/>
    <property type="molecule type" value="Genomic_DNA"/>
</dbReference>
<accession>A0A7W8HBX5</accession>
<dbReference type="InterPro" id="IPR051677">
    <property type="entry name" value="AfsR-DnrI-RedD_regulator"/>
</dbReference>
<proteinExistence type="predicted"/>
<feature type="domain" description="Bacterial transcriptional activator" evidence="1">
    <location>
        <begin position="119"/>
        <end position="261"/>
    </location>
</feature>
<dbReference type="GO" id="GO:0006355">
    <property type="term" value="P:regulation of DNA-templated transcription"/>
    <property type="evidence" value="ECO:0007669"/>
    <property type="project" value="InterPro"/>
</dbReference>